<name>A0A3N4JK26_9PEZI</name>
<reference evidence="1 2" key="1">
    <citation type="journal article" date="2018" name="Nat. Ecol. Evol.">
        <title>Pezizomycetes genomes reveal the molecular basis of ectomycorrhizal truffle lifestyle.</title>
        <authorList>
            <person name="Murat C."/>
            <person name="Payen T."/>
            <person name="Noel B."/>
            <person name="Kuo A."/>
            <person name="Morin E."/>
            <person name="Chen J."/>
            <person name="Kohler A."/>
            <person name="Krizsan K."/>
            <person name="Balestrini R."/>
            <person name="Da Silva C."/>
            <person name="Montanini B."/>
            <person name="Hainaut M."/>
            <person name="Levati E."/>
            <person name="Barry K.W."/>
            <person name="Belfiori B."/>
            <person name="Cichocki N."/>
            <person name="Clum A."/>
            <person name="Dockter R.B."/>
            <person name="Fauchery L."/>
            <person name="Guy J."/>
            <person name="Iotti M."/>
            <person name="Le Tacon F."/>
            <person name="Lindquist E.A."/>
            <person name="Lipzen A."/>
            <person name="Malagnac F."/>
            <person name="Mello A."/>
            <person name="Molinier V."/>
            <person name="Miyauchi S."/>
            <person name="Poulain J."/>
            <person name="Riccioni C."/>
            <person name="Rubini A."/>
            <person name="Sitrit Y."/>
            <person name="Splivallo R."/>
            <person name="Traeger S."/>
            <person name="Wang M."/>
            <person name="Zifcakova L."/>
            <person name="Wipf D."/>
            <person name="Zambonelli A."/>
            <person name="Paolocci F."/>
            <person name="Nowrousian M."/>
            <person name="Ottonello S."/>
            <person name="Baldrian P."/>
            <person name="Spatafora J.W."/>
            <person name="Henrissat B."/>
            <person name="Nagy L.G."/>
            <person name="Aury J.M."/>
            <person name="Wincker P."/>
            <person name="Grigoriev I.V."/>
            <person name="Bonfante P."/>
            <person name="Martin F.M."/>
        </authorList>
    </citation>
    <scope>NUCLEOTIDE SEQUENCE [LARGE SCALE GENOMIC DNA]</scope>
    <source>
        <strain evidence="1 2">120613-1</strain>
    </source>
</reference>
<accession>A0A3N4JK26</accession>
<evidence type="ECO:0000313" key="2">
    <source>
        <dbReference type="Proteomes" id="UP000276215"/>
    </source>
</evidence>
<dbReference type="EMBL" id="ML120408">
    <property type="protein sequence ID" value="RPA97061.1"/>
    <property type="molecule type" value="Genomic_DNA"/>
</dbReference>
<evidence type="ECO:0008006" key="3">
    <source>
        <dbReference type="Google" id="ProtNLM"/>
    </source>
</evidence>
<protein>
    <recommendedName>
        <fullName evidence="3">Tc1-like transposase DDE domain-containing protein</fullName>
    </recommendedName>
</protein>
<evidence type="ECO:0000313" key="1">
    <source>
        <dbReference type="EMBL" id="RPA97061.1"/>
    </source>
</evidence>
<dbReference type="Proteomes" id="UP000276215">
    <property type="component" value="Unassembled WGS sequence"/>
</dbReference>
<dbReference type="STRING" id="1336337.A0A3N4JK26"/>
<keyword evidence="2" id="KW-1185">Reference proteome</keyword>
<dbReference type="AlphaFoldDB" id="A0A3N4JK26"/>
<organism evidence="1 2">
    <name type="scientific">Choiromyces venosus 120613-1</name>
    <dbReference type="NCBI Taxonomy" id="1336337"/>
    <lineage>
        <taxon>Eukaryota</taxon>
        <taxon>Fungi</taxon>
        <taxon>Dikarya</taxon>
        <taxon>Ascomycota</taxon>
        <taxon>Pezizomycotina</taxon>
        <taxon>Pezizomycetes</taxon>
        <taxon>Pezizales</taxon>
        <taxon>Tuberaceae</taxon>
        <taxon>Choiromyces</taxon>
    </lineage>
</organism>
<gene>
    <name evidence="1" type="ORF">L873DRAFT_1771919</name>
</gene>
<sequence>MTSQPDFQLQKLILIEEIEQQGHLVMFFPKFHCEINWTEYFWAQCKRYARKHWDYTLAGL</sequence>
<proteinExistence type="predicted"/>
<dbReference type="OrthoDB" id="2416294at2759"/>